<protein>
    <recommendedName>
        <fullName evidence="4">Type IV pilus modification protein PilV</fullName>
    </recommendedName>
</protein>
<dbReference type="InterPro" id="IPR012902">
    <property type="entry name" value="N_methyl_site"/>
</dbReference>
<evidence type="ECO:0000313" key="3">
    <source>
        <dbReference type="Proteomes" id="UP000178681"/>
    </source>
</evidence>
<evidence type="ECO:0000313" key="2">
    <source>
        <dbReference type="EMBL" id="OGG06343.1"/>
    </source>
</evidence>
<organism evidence="2 3">
    <name type="scientific">Candidatus Gottesmanbacteria bacterium RIFCSPHIGHO2_01_FULL_42_12</name>
    <dbReference type="NCBI Taxonomy" id="1798377"/>
    <lineage>
        <taxon>Bacteria</taxon>
        <taxon>Candidatus Gottesmaniibacteriota</taxon>
    </lineage>
</organism>
<feature type="transmembrane region" description="Helical" evidence="1">
    <location>
        <begin position="12"/>
        <end position="36"/>
    </location>
</feature>
<sequence length="140" mass="15389">MLYKNLKSGVTLLETIIAMGFTVIIGGALITMALTAMSAQQSSNLRNLATRCAEAKIEEIKNTERVNRSALQSLPVANWNSIFPNSQTDNCPYNTGANFFTRTTTFSNITNGKEASVVVNWTEKGRATSLTLKTHITKWL</sequence>
<gene>
    <name evidence="2" type="ORF">A2872_01290</name>
</gene>
<dbReference type="PROSITE" id="PS00409">
    <property type="entry name" value="PROKAR_NTER_METHYL"/>
    <property type="match status" value="1"/>
</dbReference>
<comment type="caution">
    <text evidence="2">The sequence shown here is derived from an EMBL/GenBank/DDBJ whole genome shotgun (WGS) entry which is preliminary data.</text>
</comment>
<dbReference type="STRING" id="1798377.A2872_01290"/>
<dbReference type="Proteomes" id="UP000178681">
    <property type="component" value="Unassembled WGS sequence"/>
</dbReference>
<keyword evidence="1" id="KW-0812">Transmembrane</keyword>
<name>A0A1F5Z1W8_9BACT</name>
<keyword evidence="1" id="KW-0472">Membrane</keyword>
<proteinExistence type="predicted"/>
<reference evidence="2 3" key="1">
    <citation type="journal article" date="2016" name="Nat. Commun.">
        <title>Thousands of microbial genomes shed light on interconnected biogeochemical processes in an aquifer system.</title>
        <authorList>
            <person name="Anantharaman K."/>
            <person name="Brown C.T."/>
            <person name="Hug L.A."/>
            <person name="Sharon I."/>
            <person name="Castelle C.J."/>
            <person name="Probst A.J."/>
            <person name="Thomas B.C."/>
            <person name="Singh A."/>
            <person name="Wilkins M.J."/>
            <person name="Karaoz U."/>
            <person name="Brodie E.L."/>
            <person name="Williams K.H."/>
            <person name="Hubbard S.S."/>
            <person name="Banfield J.F."/>
        </authorList>
    </citation>
    <scope>NUCLEOTIDE SEQUENCE [LARGE SCALE GENOMIC DNA]</scope>
</reference>
<keyword evidence="1" id="KW-1133">Transmembrane helix</keyword>
<dbReference type="AlphaFoldDB" id="A0A1F5Z1W8"/>
<dbReference type="EMBL" id="MFJG01000023">
    <property type="protein sequence ID" value="OGG06343.1"/>
    <property type="molecule type" value="Genomic_DNA"/>
</dbReference>
<evidence type="ECO:0000256" key="1">
    <source>
        <dbReference type="SAM" id="Phobius"/>
    </source>
</evidence>
<accession>A0A1F5Z1W8</accession>
<evidence type="ECO:0008006" key="4">
    <source>
        <dbReference type="Google" id="ProtNLM"/>
    </source>
</evidence>